<keyword evidence="1" id="KW-0732">Signal</keyword>
<evidence type="ECO:0000313" key="3">
    <source>
        <dbReference type="EMBL" id="MCC4211245.1"/>
    </source>
</evidence>
<feature type="chain" id="PRO_5046190340" evidence="1">
    <location>
        <begin position="23"/>
        <end position="407"/>
    </location>
</feature>
<dbReference type="Proteomes" id="UP001197770">
    <property type="component" value="Unassembled WGS sequence"/>
</dbReference>
<accession>A0ABS8GMQ0</accession>
<evidence type="ECO:0000256" key="1">
    <source>
        <dbReference type="SAM" id="SignalP"/>
    </source>
</evidence>
<feature type="domain" description="DUF5013" evidence="2">
    <location>
        <begin position="239"/>
        <end position="384"/>
    </location>
</feature>
<evidence type="ECO:0000313" key="4">
    <source>
        <dbReference type="Proteomes" id="UP001197770"/>
    </source>
</evidence>
<organism evidence="3 4">
    <name type="scientific">Leeuwenhoekiella parthenopeia</name>
    <dbReference type="NCBI Taxonomy" id="2890320"/>
    <lineage>
        <taxon>Bacteria</taxon>
        <taxon>Pseudomonadati</taxon>
        <taxon>Bacteroidota</taxon>
        <taxon>Flavobacteriia</taxon>
        <taxon>Flavobacteriales</taxon>
        <taxon>Flavobacteriaceae</taxon>
        <taxon>Leeuwenhoekiella</taxon>
    </lineage>
</organism>
<dbReference type="EMBL" id="JAJGMW010000001">
    <property type="protein sequence ID" value="MCC4211245.1"/>
    <property type="molecule type" value="Genomic_DNA"/>
</dbReference>
<dbReference type="InterPro" id="IPR032181">
    <property type="entry name" value="DUF5013"/>
</dbReference>
<feature type="signal peptide" evidence="1">
    <location>
        <begin position="1"/>
        <end position="22"/>
    </location>
</feature>
<gene>
    <name evidence="3" type="ORF">LLW17_00820</name>
</gene>
<dbReference type="Pfam" id="PF16405">
    <property type="entry name" value="DUF5013"/>
    <property type="match status" value="1"/>
</dbReference>
<dbReference type="RefSeq" id="WP_228228369.1">
    <property type="nucleotide sequence ID" value="NZ_JAJGMW010000001.1"/>
</dbReference>
<keyword evidence="4" id="KW-1185">Reference proteome</keyword>
<dbReference type="Pfam" id="PF16389">
    <property type="entry name" value="DUF4998"/>
    <property type="match status" value="1"/>
</dbReference>
<proteinExistence type="predicted"/>
<dbReference type="PROSITE" id="PS51257">
    <property type="entry name" value="PROKAR_LIPOPROTEIN"/>
    <property type="match status" value="1"/>
</dbReference>
<comment type="caution">
    <text evidence="3">The sequence shown here is derived from an EMBL/GenBank/DDBJ whole genome shotgun (WGS) entry which is preliminary data.</text>
</comment>
<reference evidence="3 4" key="1">
    <citation type="submission" date="2021-11" db="EMBL/GenBank/DDBJ databases">
        <title>Seasonal and diel survey of microbial diversity of the Tyrrhenian coast.</title>
        <authorList>
            <person name="Gattoni G."/>
            <person name="Corral P."/>
        </authorList>
    </citation>
    <scope>NUCLEOTIDE SEQUENCE [LARGE SCALE GENOMIC DNA]</scope>
    <source>
        <strain evidence="3 4">Mr9</strain>
    </source>
</reference>
<evidence type="ECO:0000259" key="2">
    <source>
        <dbReference type="Pfam" id="PF16405"/>
    </source>
</evidence>
<sequence length="407" mass="45147">MNNKIKGVLGVLIAILMVCSCAEEDEYLKFTEGGEILYTGKMDSVTVFSGRNRVQLKALLSADPKVTSYRVYWANRTDSIVFPVDPNRTNDTIIQIIDNLPENIYNFEIRTLDDQGNTSIPVFETGRVYGDRYSSSLRNRPIAESALRGDSVVIDFVESDLTSGIFTTELEYTDNNGIMNSIVVPVDSTNLVLRNFESGEFFRYRSGFKPDSTSIDNFYTPYDTIVPILPLTEAPYLENRSAPFAISDDSGQRYSTPSNWVHNAAALIYQGSYGNVDKQSANRMNIVTGYGGVPDLVNAKLFQRLNLESGTYTYTFVSQAGNWNLNDKLYVLAALGTELPDVDDIETSAQTLAFERVANGIGQTNNFTYTMSFTLTETTQVAVGLVASNVPGTSRYMPVNSFSLTKE</sequence>
<protein>
    <submittedName>
        <fullName evidence="3">DUF5013 domain-containing protein</fullName>
    </submittedName>
</protein>
<name>A0ABS8GMQ0_9FLAO</name>